<dbReference type="InterPro" id="IPR052929">
    <property type="entry name" value="RNase_H-like_EbsB-rel"/>
</dbReference>
<evidence type="ECO:0000259" key="1">
    <source>
        <dbReference type="Pfam" id="PF13456"/>
    </source>
</evidence>
<proteinExistence type="predicted"/>
<accession>A0A5C7IUU8</accession>
<dbReference type="OrthoDB" id="1906820at2759"/>
<comment type="caution">
    <text evidence="2">The sequence shown here is derived from an EMBL/GenBank/DDBJ whole genome shotgun (WGS) entry which is preliminary data.</text>
</comment>
<name>A0A5C7IUU8_9ROSI</name>
<dbReference type="Gene3D" id="3.30.420.10">
    <property type="entry name" value="Ribonuclease H-like superfamily/Ribonuclease H"/>
    <property type="match status" value="1"/>
</dbReference>
<dbReference type="InterPro" id="IPR002156">
    <property type="entry name" value="RNaseH_domain"/>
</dbReference>
<dbReference type="Proteomes" id="UP000323000">
    <property type="component" value="Chromosome 1"/>
</dbReference>
<gene>
    <name evidence="2" type="ORF">EZV62_001696</name>
</gene>
<dbReference type="PANTHER" id="PTHR47074:SF79">
    <property type="entry name" value="PUTATIVE-RELATED"/>
    <property type="match status" value="1"/>
</dbReference>
<dbReference type="InterPro" id="IPR012337">
    <property type="entry name" value="RNaseH-like_sf"/>
</dbReference>
<evidence type="ECO:0000313" key="3">
    <source>
        <dbReference type="Proteomes" id="UP000323000"/>
    </source>
</evidence>
<dbReference type="GO" id="GO:0004523">
    <property type="term" value="F:RNA-DNA hybrid ribonuclease activity"/>
    <property type="evidence" value="ECO:0007669"/>
    <property type="project" value="InterPro"/>
</dbReference>
<dbReference type="SUPFAM" id="SSF53098">
    <property type="entry name" value="Ribonuclease H-like"/>
    <property type="match status" value="1"/>
</dbReference>
<dbReference type="Pfam" id="PF13456">
    <property type="entry name" value="RVT_3"/>
    <property type="match status" value="1"/>
</dbReference>
<dbReference type="GO" id="GO:0003676">
    <property type="term" value="F:nucleic acid binding"/>
    <property type="evidence" value="ECO:0007669"/>
    <property type="project" value="InterPro"/>
</dbReference>
<reference evidence="3" key="1">
    <citation type="journal article" date="2019" name="Gigascience">
        <title>De novo genome assembly of the endangered Acer yangbiense, a plant species with extremely small populations endemic to Yunnan Province, China.</title>
        <authorList>
            <person name="Yang J."/>
            <person name="Wariss H.M."/>
            <person name="Tao L."/>
            <person name="Zhang R."/>
            <person name="Yun Q."/>
            <person name="Hollingsworth P."/>
            <person name="Dao Z."/>
            <person name="Luo G."/>
            <person name="Guo H."/>
            <person name="Ma Y."/>
            <person name="Sun W."/>
        </authorList>
    </citation>
    <scope>NUCLEOTIDE SEQUENCE [LARGE SCALE GENOMIC DNA]</scope>
    <source>
        <strain evidence="3">cv. Malutang</strain>
    </source>
</reference>
<dbReference type="InterPro" id="IPR044730">
    <property type="entry name" value="RNase_H-like_dom_plant"/>
</dbReference>
<organism evidence="2 3">
    <name type="scientific">Acer yangbiense</name>
    <dbReference type="NCBI Taxonomy" id="1000413"/>
    <lineage>
        <taxon>Eukaryota</taxon>
        <taxon>Viridiplantae</taxon>
        <taxon>Streptophyta</taxon>
        <taxon>Embryophyta</taxon>
        <taxon>Tracheophyta</taxon>
        <taxon>Spermatophyta</taxon>
        <taxon>Magnoliopsida</taxon>
        <taxon>eudicotyledons</taxon>
        <taxon>Gunneridae</taxon>
        <taxon>Pentapetalae</taxon>
        <taxon>rosids</taxon>
        <taxon>malvids</taxon>
        <taxon>Sapindales</taxon>
        <taxon>Sapindaceae</taxon>
        <taxon>Hippocastanoideae</taxon>
        <taxon>Acereae</taxon>
        <taxon>Acer</taxon>
    </lineage>
</organism>
<keyword evidence="3" id="KW-1185">Reference proteome</keyword>
<dbReference type="AlphaFoldDB" id="A0A5C7IUU8"/>
<dbReference type="EMBL" id="VAHF01000001">
    <property type="protein sequence ID" value="TXG73117.1"/>
    <property type="molecule type" value="Genomic_DNA"/>
</dbReference>
<feature type="domain" description="RNase H type-1" evidence="1">
    <location>
        <begin position="57"/>
        <end position="151"/>
    </location>
</feature>
<dbReference type="InterPro" id="IPR036397">
    <property type="entry name" value="RNaseH_sf"/>
</dbReference>
<sequence>MRNNIVFGSFGWDATDITTWTSNFATEFRLAYEVTHKEILSQQPVWWPPQVCSFKINCDASFQLWSRKAGVGFIIRDHMGLVVVAKASPVIGCFSVELLEAQACLEGLQLVLDVGISGVVLESDATGIIKLFSNQIVPRTEMGAIMKDCLALTNLL</sequence>
<dbReference type="PANTHER" id="PTHR47074">
    <property type="entry name" value="BNAC02G40300D PROTEIN"/>
    <property type="match status" value="1"/>
</dbReference>
<evidence type="ECO:0000313" key="2">
    <source>
        <dbReference type="EMBL" id="TXG73117.1"/>
    </source>
</evidence>
<protein>
    <recommendedName>
        <fullName evidence="1">RNase H type-1 domain-containing protein</fullName>
    </recommendedName>
</protein>
<dbReference type="CDD" id="cd06222">
    <property type="entry name" value="RNase_H_like"/>
    <property type="match status" value="1"/>
</dbReference>